<gene>
    <name evidence="11" type="ORF">NDU88_003817</name>
</gene>
<name>A0AAV7SH02_PLEWA</name>
<keyword evidence="1 7" id="KW-0238">DNA-binding</keyword>
<dbReference type="InterPro" id="IPR020479">
    <property type="entry name" value="HD_metazoa"/>
</dbReference>
<organism evidence="11 12">
    <name type="scientific">Pleurodeles waltl</name>
    <name type="common">Iberian ribbed newt</name>
    <dbReference type="NCBI Taxonomy" id="8319"/>
    <lineage>
        <taxon>Eukaryota</taxon>
        <taxon>Metazoa</taxon>
        <taxon>Chordata</taxon>
        <taxon>Craniata</taxon>
        <taxon>Vertebrata</taxon>
        <taxon>Euteleostomi</taxon>
        <taxon>Amphibia</taxon>
        <taxon>Batrachia</taxon>
        <taxon>Caudata</taxon>
        <taxon>Salamandroidea</taxon>
        <taxon>Salamandridae</taxon>
        <taxon>Pleurodelinae</taxon>
        <taxon>Pleurodeles</taxon>
    </lineage>
</organism>
<reference evidence="11" key="1">
    <citation type="journal article" date="2022" name="bioRxiv">
        <title>Sequencing and chromosome-scale assembly of the giantPleurodeles waltlgenome.</title>
        <authorList>
            <person name="Brown T."/>
            <person name="Elewa A."/>
            <person name="Iarovenko S."/>
            <person name="Subramanian E."/>
            <person name="Araus A.J."/>
            <person name="Petzold A."/>
            <person name="Susuki M."/>
            <person name="Suzuki K.-i.T."/>
            <person name="Hayashi T."/>
            <person name="Toyoda A."/>
            <person name="Oliveira C."/>
            <person name="Osipova E."/>
            <person name="Leigh N.D."/>
            <person name="Simon A."/>
            <person name="Yun M.H."/>
        </authorList>
    </citation>
    <scope>NUCLEOTIDE SEQUENCE</scope>
    <source>
        <strain evidence="11">20211129_DDA</strain>
        <tissue evidence="11">Liver</tissue>
    </source>
</reference>
<evidence type="ECO:0000256" key="4">
    <source>
        <dbReference type="ARBA" id="ARBA00038504"/>
    </source>
</evidence>
<evidence type="ECO:0000313" key="12">
    <source>
        <dbReference type="Proteomes" id="UP001066276"/>
    </source>
</evidence>
<protein>
    <recommendedName>
        <fullName evidence="5">Homeobox protein DBX2</fullName>
    </recommendedName>
    <alternativeName>
        <fullName evidence="6">Developing brain homeobox protein 2</fullName>
    </alternativeName>
</protein>
<evidence type="ECO:0000259" key="10">
    <source>
        <dbReference type="PROSITE" id="PS50071"/>
    </source>
</evidence>
<evidence type="ECO:0000256" key="9">
    <source>
        <dbReference type="SAM" id="MobiDB-lite"/>
    </source>
</evidence>
<keyword evidence="3 7" id="KW-0539">Nucleus</keyword>
<evidence type="ECO:0000256" key="8">
    <source>
        <dbReference type="RuleBase" id="RU000682"/>
    </source>
</evidence>
<dbReference type="PANTHER" id="PTHR24331:SF4">
    <property type="entry name" value="HOMEOBOX PROTEIN DBX2"/>
    <property type="match status" value="1"/>
</dbReference>
<evidence type="ECO:0000256" key="3">
    <source>
        <dbReference type="ARBA" id="ARBA00023242"/>
    </source>
</evidence>
<comment type="subcellular location">
    <subcellularLocation>
        <location evidence="7 8">Nucleus</location>
    </subcellularLocation>
</comment>
<dbReference type="SUPFAM" id="SSF46689">
    <property type="entry name" value="Homeodomain-like"/>
    <property type="match status" value="1"/>
</dbReference>
<dbReference type="PROSITE" id="PS00027">
    <property type="entry name" value="HOMEOBOX_1"/>
    <property type="match status" value="1"/>
</dbReference>
<keyword evidence="12" id="KW-1185">Reference proteome</keyword>
<dbReference type="AlphaFoldDB" id="A0AAV7SH02"/>
<dbReference type="PROSITE" id="PS50071">
    <property type="entry name" value="HOMEOBOX_2"/>
    <property type="match status" value="1"/>
</dbReference>
<dbReference type="GO" id="GO:0005634">
    <property type="term" value="C:nucleus"/>
    <property type="evidence" value="ECO:0007669"/>
    <property type="project" value="UniProtKB-SubCell"/>
</dbReference>
<dbReference type="PRINTS" id="PR00024">
    <property type="entry name" value="HOMEOBOX"/>
</dbReference>
<evidence type="ECO:0000256" key="6">
    <source>
        <dbReference type="ARBA" id="ARBA00082385"/>
    </source>
</evidence>
<dbReference type="InterPro" id="IPR000047">
    <property type="entry name" value="HTH_motif"/>
</dbReference>
<evidence type="ECO:0000256" key="2">
    <source>
        <dbReference type="ARBA" id="ARBA00023155"/>
    </source>
</evidence>
<evidence type="ECO:0000256" key="1">
    <source>
        <dbReference type="ARBA" id="ARBA00023125"/>
    </source>
</evidence>
<dbReference type="Pfam" id="PF00046">
    <property type="entry name" value="Homeodomain"/>
    <property type="match status" value="1"/>
</dbReference>
<dbReference type="CDD" id="cd00086">
    <property type="entry name" value="homeodomain"/>
    <property type="match status" value="1"/>
</dbReference>
<dbReference type="InterPro" id="IPR017970">
    <property type="entry name" value="Homeobox_CS"/>
</dbReference>
<comment type="similarity">
    <text evidence="4">Belongs to the H2.0 homeobox family.</text>
</comment>
<feature type="domain" description="Homeobox" evidence="10">
    <location>
        <begin position="155"/>
        <end position="215"/>
    </location>
</feature>
<proteinExistence type="inferred from homology"/>
<dbReference type="InterPro" id="IPR009057">
    <property type="entry name" value="Homeodomain-like_sf"/>
</dbReference>
<dbReference type="Proteomes" id="UP001066276">
    <property type="component" value="Chromosome 4_2"/>
</dbReference>
<dbReference type="Gene3D" id="1.10.10.60">
    <property type="entry name" value="Homeodomain-like"/>
    <property type="match status" value="1"/>
</dbReference>
<comment type="caution">
    <text evidence="11">The sequence shown here is derived from an EMBL/GenBank/DDBJ whole genome shotgun (WGS) entry which is preliminary data.</text>
</comment>
<dbReference type="GO" id="GO:0000981">
    <property type="term" value="F:DNA-binding transcription factor activity, RNA polymerase II-specific"/>
    <property type="evidence" value="ECO:0007669"/>
    <property type="project" value="InterPro"/>
</dbReference>
<feature type="region of interest" description="Disordered" evidence="9">
    <location>
        <begin position="246"/>
        <end position="275"/>
    </location>
</feature>
<dbReference type="PRINTS" id="PR00031">
    <property type="entry name" value="HTHREPRESSR"/>
</dbReference>
<dbReference type="GO" id="GO:0003677">
    <property type="term" value="F:DNA binding"/>
    <property type="evidence" value="ECO:0007669"/>
    <property type="project" value="UniProtKB-UniRule"/>
</dbReference>
<dbReference type="FunFam" id="1.10.10.60:FF:000187">
    <property type="entry name" value="homeobox protein DBX2"/>
    <property type="match status" value="1"/>
</dbReference>
<evidence type="ECO:0000313" key="11">
    <source>
        <dbReference type="EMBL" id="KAJ1163358.1"/>
    </source>
</evidence>
<sequence length="318" mass="35647">MMPSVAPANGLHLDVLGCSTFVRTPGFGNSGTRFLIENLLRDQDQRNPGARAAPANPLPLKLCPNAEQINPSGGPYTTRWVFQLVNPADQLSALPTDGERGFHCLAAASKPCFPGCSPFCLCCGGSWQQPASPTAFPREEILLPLLTQEVNSKARRGILRRAVFSEDQRKALERMFQKQKYISKVDRKKLASNLGLKETQVKIWFQNRRMKWRNSKEKEGLASKYFLEEDILEKDLTNTALKLFSPCPSTNKVPENRSTPQRRQHPTTASEILNYGNPIRPFQRADLGQQTIYLCPEQGLGDKRMPTLLQTHNNISVD</sequence>
<dbReference type="InterPro" id="IPR001356">
    <property type="entry name" value="HD"/>
</dbReference>
<keyword evidence="2 7" id="KW-0371">Homeobox</keyword>
<dbReference type="SMART" id="SM00389">
    <property type="entry name" value="HOX"/>
    <property type="match status" value="1"/>
</dbReference>
<feature type="DNA-binding region" description="Homeobox" evidence="7">
    <location>
        <begin position="157"/>
        <end position="216"/>
    </location>
</feature>
<dbReference type="InterPro" id="IPR051662">
    <property type="entry name" value="H2.0_Homeobox_NeuralPatt"/>
</dbReference>
<dbReference type="PANTHER" id="PTHR24331">
    <property type="entry name" value="DBX"/>
    <property type="match status" value="1"/>
</dbReference>
<dbReference type="EMBL" id="JANPWB010000008">
    <property type="protein sequence ID" value="KAJ1163358.1"/>
    <property type="molecule type" value="Genomic_DNA"/>
</dbReference>
<evidence type="ECO:0000256" key="5">
    <source>
        <dbReference type="ARBA" id="ARBA00072002"/>
    </source>
</evidence>
<evidence type="ECO:0000256" key="7">
    <source>
        <dbReference type="PROSITE-ProRule" id="PRU00108"/>
    </source>
</evidence>
<accession>A0AAV7SH02</accession>
<feature type="compositionally biased region" description="Polar residues" evidence="9">
    <location>
        <begin position="247"/>
        <end position="259"/>
    </location>
</feature>